<reference evidence="1 2" key="1">
    <citation type="journal article" date="2022" name="Hortic Res">
        <title>The genome of Dioscorea zingiberensis sheds light on the biosynthesis, origin and evolution of the medicinally important diosgenin saponins.</title>
        <authorList>
            <person name="Li Y."/>
            <person name="Tan C."/>
            <person name="Li Z."/>
            <person name="Guo J."/>
            <person name="Li S."/>
            <person name="Chen X."/>
            <person name="Wang C."/>
            <person name="Dai X."/>
            <person name="Yang H."/>
            <person name="Song W."/>
            <person name="Hou L."/>
            <person name="Xu J."/>
            <person name="Tong Z."/>
            <person name="Xu A."/>
            <person name="Yuan X."/>
            <person name="Wang W."/>
            <person name="Yang Q."/>
            <person name="Chen L."/>
            <person name="Sun Z."/>
            <person name="Wang K."/>
            <person name="Pan B."/>
            <person name="Chen J."/>
            <person name="Bao Y."/>
            <person name="Liu F."/>
            <person name="Qi X."/>
            <person name="Gang D.R."/>
            <person name="Wen J."/>
            <person name="Li J."/>
        </authorList>
    </citation>
    <scope>NUCLEOTIDE SEQUENCE [LARGE SCALE GENOMIC DNA]</scope>
    <source>
        <strain evidence="1">Dzin_1.0</strain>
    </source>
</reference>
<dbReference type="InterPro" id="IPR035513">
    <property type="entry name" value="Invertase/methylesterase_inhib"/>
</dbReference>
<name>A0A9D5BTJ7_9LILI</name>
<evidence type="ECO:0000313" key="1">
    <source>
        <dbReference type="EMBL" id="KAJ0960356.1"/>
    </source>
</evidence>
<gene>
    <name evidence="1" type="ORF">J5N97_001806</name>
</gene>
<dbReference type="EMBL" id="JAGGNH010000087">
    <property type="protein sequence ID" value="KAJ0960356.1"/>
    <property type="molecule type" value="Genomic_DNA"/>
</dbReference>
<dbReference type="OrthoDB" id="1872906at2759"/>
<keyword evidence="2" id="KW-1185">Reference proteome</keyword>
<dbReference type="SUPFAM" id="SSF101148">
    <property type="entry name" value="Plant invertase/pectin methylesterase inhibitor"/>
    <property type="match status" value="1"/>
</dbReference>
<proteinExistence type="predicted"/>
<dbReference type="AlphaFoldDB" id="A0A9D5BTJ7"/>
<sequence length="130" mass="13816">MLMPSIFFSPFIVPIAASLLPKKRRASEMSCSCGKFVVVICPVRAWRISSRFDFPNISVYTAMVTTLAQAVDAINGRQDDAAKGFLNTAIDGANNCEAALGKVGMASPLTKDNSDSVELSNMALAILALA</sequence>
<evidence type="ECO:0000313" key="2">
    <source>
        <dbReference type="Proteomes" id="UP001085076"/>
    </source>
</evidence>
<accession>A0A9D5BTJ7</accession>
<comment type="caution">
    <text evidence="1">The sequence shown here is derived from an EMBL/GenBank/DDBJ whole genome shotgun (WGS) entry which is preliminary data.</text>
</comment>
<protein>
    <recommendedName>
        <fullName evidence="3">Pectinesterase inhibitor domain-containing protein</fullName>
    </recommendedName>
</protein>
<dbReference type="Gene3D" id="1.20.140.40">
    <property type="entry name" value="Invertase/pectin methylesterase inhibitor family protein"/>
    <property type="match status" value="1"/>
</dbReference>
<organism evidence="1 2">
    <name type="scientific">Dioscorea zingiberensis</name>
    <dbReference type="NCBI Taxonomy" id="325984"/>
    <lineage>
        <taxon>Eukaryota</taxon>
        <taxon>Viridiplantae</taxon>
        <taxon>Streptophyta</taxon>
        <taxon>Embryophyta</taxon>
        <taxon>Tracheophyta</taxon>
        <taxon>Spermatophyta</taxon>
        <taxon>Magnoliopsida</taxon>
        <taxon>Liliopsida</taxon>
        <taxon>Dioscoreales</taxon>
        <taxon>Dioscoreaceae</taxon>
        <taxon>Dioscorea</taxon>
    </lineage>
</organism>
<dbReference type="Proteomes" id="UP001085076">
    <property type="component" value="Unassembled WGS sequence"/>
</dbReference>
<evidence type="ECO:0008006" key="3">
    <source>
        <dbReference type="Google" id="ProtNLM"/>
    </source>
</evidence>